<dbReference type="OrthoDB" id="7691224at2759"/>
<comment type="caution">
    <text evidence="2">The sequence shown here is derived from an EMBL/GenBank/DDBJ whole genome shotgun (WGS) entry which is preliminary data.</text>
</comment>
<organism evidence="2 3">
    <name type="scientific">Polypedilum vanderplanki</name>
    <name type="common">Sleeping chironomid midge</name>
    <dbReference type="NCBI Taxonomy" id="319348"/>
    <lineage>
        <taxon>Eukaryota</taxon>
        <taxon>Metazoa</taxon>
        <taxon>Ecdysozoa</taxon>
        <taxon>Arthropoda</taxon>
        <taxon>Hexapoda</taxon>
        <taxon>Insecta</taxon>
        <taxon>Pterygota</taxon>
        <taxon>Neoptera</taxon>
        <taxon>Endopterygota</taxon>
        <taxon>Diptera</taxon>
        <taxon>Nematocera</taxon>
        <taxon>Chironomoidea</taxon>
        <taxon>Chironomidae</taxon>
        <taxon>Chironominae</taxon>
        <taxon>Polypedilum</taxon>
        <taxon>Polypedilum</taxon>
    </lineage>
</organism>
<feature type="region of interest" description="Disordered" evidence="1">
    <location>
        <begin position="75"/>
        <end position="109"/>
    </location>
</feature>
<name>A0A9J6BWB1_POLVA</name>
<sequence length="170" mass="18947">MNEGSATAVIETQQQSPTTITITLHPQPNEREILCDNNDSTITAAVSLSPTSDSDSIQCNSETAVIKRSLKLDLTHSNNKDNSPEEDLSFKSPTSPKSPRVRISHQTSLTSQVETVDDRKALRDALYQGIFHRHRRTIFAVGSFLRMLKSRNSQYNTIRSSSEGEEDNAR</sequence>
<gene>
    <name evidence="2" type="ORF">PVAND_004163</name>
</gene>
<proteinExistence type="predicted"/>
<evidence type="ECO:0000313" key="2">
    <source>
        <dbReference type="EMBL" id="KAG5674180.1"/>
    </source>
</evidence>
<evidence type="ECO:0000256" key="1">
    <source>
        <dbReference type="SAM" id="MobiDB-lite"/>
    </source>
</evidence>
<keyword evidence="3" id="KW-1185">Reference proteome</keyword>
<dbReference type="AlphaFoldDB" id="A0A9J6BWB1"/>
<accession>A0A9J6BWB1</accession>
<dbReference type="EMBL" id="JADBJN010000003">
    <property type="protein sequence ID" value="KAG5674180.1"/>
    <property type="molecule type" value="Genomic_DNA"/>
</dbReference>
<dbReference type="Proteomes" id="UP001107558">
    <property type="component" value="Chromosome 3"/>
</dbReference>
<reference evidence="2" key="1">
    <citation type="submission" date="2021-03" db="EMBL/GenBank/DDBJ databases">
        <title>Chromosome level genome of the anhydrobiotic midge Polypedilum vanderplanki.</title>
        <authorList>
            <person name="Yoshida Y."/>
            <person name="Kikawada T."/>
            <person name="Gusev O."/>
        </authorList>
    </citation>
    <scope>NUCLEOTIDE SEQUENCE</scope>
    <source>
        <strain evidence="2">NIAS01</strain>
        <tissue evidence="2">Whole body or cell culture</tissue>
    </source>
</reference>
<protein>
    <submittedName>
        <fullName evidence="2">Uncharacterized protein</fullName>
    </submittedName>
</protein>
<evidence type="ECO:0000313" key="3">
    <source>
        <dbReference type="Proteomes" id="UP001107558"/>
    </source>
</evidence>